<evidence type="ECO:0000313" key="2">
    <source>
        <dbReference type="EMBL" id="PMS28630.1"/>
    </source>
</evidence>
<name>A0A2N7WGT2_9BURK</name>
<accession>A0A2N7WGT2</accession>
<organism evidence="1 4">
    <name type="scientific">Paraburkholderia rhynchosiae</name>
    <dbReference type="NCBI Taxonomy" id="487049"/>
    <lineage>
        <taxon>Bacteria</taxon>
        <taxon>Pseudomonadati</taxon>
        <taxon>Pseudomonadota</taxon>
        <taxon>Betaproteobacteria</taxon>
        <taxon>Burkholderiales</taxon>
        <taxon>Burkholderiaceae</taxon>
        <taxon>Paraburkholderia</taxon>
    </lineage>
</organism>
<dbReference type="EMBL" id="PNXY01000017">
    <property type="protein sequence ID" value="PMS28630.1"/>
    <property type="molecule type" value="Genomic_DNA"/>
</dbReference>
<gene>
    <name evidence="2" type="ORF">C0Z16_22530</name>
    <name evidence="1" type="ORF">LMG27174_04363</name>
</gene>
<dbReference type="AlphaFoldDB" id="A0A2N7WGT2"/>
<evidence type="ECO:0000313" key="3">
    <source>
        <dbReference type="Proteomes" id="UP000235659"/>
    </source>
</evidence>
<evidence type="ECO:0000313" key="4">
    <source>
        <dbReference type="Proteomes" id="UP000494205"/>
    </source>
</evidence>
<dbReference type="Proteomes" id="UP000235659">
    <property type="component" value="Unassembled WGS sequence"/>
</dbReference>
<reference evidence="1 4" key="2">
    <citation type="submission" date="2020-04" db="EMBL/GenBank/DDBJ databases">
        <authorList>
            <person name="De Canck E."/>
        </authorList>
    </citation>
    <scope>NUCLEOTIDE SEQUENCE [LARGE SCALE GENOMIC DNA]</scope>
    <source>
        <strain evidence="1 4">LMG 27174</strain>
    </source>
</reference>
<proteinExistence type="predicted"/>
<dbReference type="EMBL" id="CADIJZ010000016">
    <property type="protein sequence ID" value="CAB3713135.1"/>
    <property type="molecule type" value="Genomic_DNA"/>
</dbReference>
<evidence type="ECO:0000313" key="1">
    <source>
        <dbReference type="EMBL" id="CAB3713135.1"/>
    </source>
</evidence>
<reference evidence="2 3" key="1">
    <citation type="submission" date="2018-01" db="EMBL/GenBank/DDBJ databases">
        <title>Whole genome analyses suggest that Burkholderia sensu lato contains two further novel genera in the rhizoxinica-symbiotica group Mycetohabitans gen. nov., and Trinickia gen. nov.: implications for the evolution of diazotrophy and nodulation in the Burkholderiaceae.</title>
        <authorList>
            <person name="Estrada-de los Santos P."/>
            <person name="Palmer M."/>
            <person name="Chavez-Ramirez B."/>
            <person name="Beukes C."/>
            <person name="Steenkamp E.T."/>
            <person name="Hirsch A.M."/>
            <person name="Manyaka P."/>
            <person name="Maluk M."/>
            <person name="Lafos M."/>
            <person name="Crook M."/>
            <person name="Gross E."/>
            <person name="Simon M.F."/>
            <person name="Bueno dos Reis Junior F."/>
            <person name="Poole P.S."/>
            <person name="Venter S.N."/>
            <person name="James E.K."/>
        </authorList>
    </citation>
    <scope>NUCLEOTIDE SEQUENCE [LARGE SCALE GENOMIC DNA]</scope>
    <source>
        <strain evidence="2 3">WSM 3937</strain>
    </source>
</reference>
<sequence>MIARQFPVEHWPFGQVAVPRLIAEAGSENGAPQFIAGIERDARALSGKMLLCPQSYATWPINS</sequence>
<protein>
    <submittedName>
        <fullName evidence="1">Uncharacterized protein</fullName>
    </submittedName>
</protein>
<keyword evidence="3" id="KW-1185">Reference proteome</keyword>
<dbReference type="Proteomes" id="UP000494205">
    <property type="component" value="Unassembled WGS sequence"/>
</dbReference>